<dbReference type="OrthoDB" id="92887at2"/>
<sequence length="217" mass="24631">MNPSLKFILVLIISLEVSLKANLLANLILIFISLVYLLVHRISLKELALLFLVPLIAAIAIFIAIYYSPKHDLAYAWILFTRLYTFVFLGACLTKTTTATQLSRSLEQNLHMPSKFAYGTLAAFNVLPKIAQEVKRIHAAGQMRGMDLSFYSPRLYFKAILSAISWADGLNEAMLAHGYRENETRSVIEPISLTKKDWLLFFAILLIFQPILFYVVI</sequence>
<evidence type="ECO:0000313" key="6">
    <source>
        <dbReference type="EMBL" id="CCI81688.1"/>
    </source>
</evidence>
<dbReference type="GeneID" id="82846924"/>
<evidence type="ECO:0000256" key="3">
    <source>
        <dbReference type="ARBA" id="ARBA00022989"/>
    </source>
</evidence>
<feature type="transmembrane region" description="Helical" evidence="5">
    <location>
        <begin position="74"/>
        <end position="94"/>
    </location>
</feature>
<evidence type="ECO:0000256" key="2">
    <source>
        <dbReference type="ARBA" id="ARBA00022692"/>
    </source>
</evidence>
<dbReference type="GO" id="GO:0005886">
    <property type="term" value="C:plasma membrane"/>
    <property type="evidence" value="ECO:0007669"/>
    <property type="project" value="UniProtKB-ARBA"/>
</dbReference>
<evidence type="ECO:0000256" key="5">
    <source>
        <dbReference type="SAM" id="Phobius"/>
    </source>
</evidence>
<gene>
    <name evidence="6" type="ORF">BN55_09795</name>
</gene>
<dbReference type="Pfam" id="PF02361">
    <property type="entry name" value="CbiQ"/>
    <property type="match status" value="1"/>
</dbReference>
<dbReference type="Proteomes" id="UP000009320">
    <property type="component" value="Unassembled WGS sequence"/>
</dbReference>
<accession>I7IVM2</accession>
<dbReference type="PATRIC" id="fig|1423758.3.peg.1763"/>
<organism evidence="6 7">
    <name type="scientific">Lactobacillus hominis DSM 23910 = CRBIP 24.179</name>
    <dbReference type="NCBI Taxonomy" id="1423758"/>
    <lineage>
        <taxon>Bacteria</taxon>
        <taxon>Bacillati</taxon>
        <taxon>Bacillota</taxon>
        <taxon>Bacilli</taxon>
        <taxon>Lactobacillales</taxon>
        <taxon>Lactobacillaceae</taxon>
        <taxon>Lactobacillus</taxon>
    </lineage>
</organism>
<keyword evidence="4 5" id="KW-0472">Membrane</keyword>
<keyword evidence="2 5" id="KW-0812">Transmembrane</keyword>
<evidence type="ECO:0000256" key="1">
    <source>
        <dbReference type="ARBA" id="ARBA00004141"/>
    </source>
</evidence>
<dbReference type="STRING" id="1423758.FC41_GL001729"/>
<dbReference type="EMBL" id="CAKE01000005">
    <property type="protein sequence ID" value="CCI81688.1"/>
    <property type="molecule type" value="Genomic_DNA"/>
</dbReference>
<keyword evidence="3 5" id="KW-1133">Transmembrane helix</keyword>
<feature type="transmembrane region" description="Helical" evidence="5">
    <location>
        <begin position="23"/>
        <end position="40"/>
    </location>
</feature>
<feature type="transmembrane region" description="Helical" evidence="5">
    <location>
        <begin position="47"/>
        <end position="68"/>
    </location>
</feature>
<evidence type="ECO:0000256" key="4">
    <source>
        <dbReference type="ARBA" id="ARBA00023136"/>
    </source>
</evidence>
<dbReference type="RefSeq" id="WP_008470539.1">
    <property type="nucleotide sequence ID" value="NZ_AYZP01000007.1"/>
</dbReference>
<dbReference type="InterPro" id="IPR003339">
    <property type="entry name" value="ABC/ECF_trnsptr_transmembrane"/>
</dbReference>
<proteinExistence type="predicted"/>
<name>I7IVM2_9LACO</name>
<comment type="subcellular location">
    <subcellularLocation>
        <location evidence="1">Membrane</location>
        <topology evidence="1">Multi-pass membrane protein</topology>
    </subcellularLocation>
</comment>
<dbReference type="CDD" id="cd16914">
    <property type="entry name" value="EcfT"/>
    <property type="match status" value="1"/>
</dbReference>
<reference evidence="6 7" key="1">
    <citation type="submission" date="2012-06" db="EMBL/GenBank/DDBJ databases">
        <title>Draft Genome Sequence of Lactobacillus hominis Strain CRBIP 24.179T, isolated from human intestine.</title>
        <authorList>
            <person name="Cousin S."/>
            <person name="Ma L."/>
            <person name="Bizet C."/>
            <person name="Loux V."/>
            <person name="Bouchier C."/>
            <person name="Clermont D."/>
            <person name="Creno S."/>
        </authorList>
    </citation>
    <scope>NUCLEOTIDE SEQUENCE [LARGE SCALE GENOMIC DNA]</scope>
    <source>
        <strain evidence="7">CRBIP 24.179T</strain>
    </source>
</reference>
<comment type="caution">
    <text evidence="6">The sequence shown here is derived from an EMBL/GenBank/DDBJ whole genome shotgun (WGS) entry which is preliminary data.</text>
</comment>
<dbReference type="AlphaFoldDB" id="I7IVM2"/>
<keyword evidence="7" id="KW-1185">Reference proteome</keyword>
<protein>
    <submittedName>
        <fullName evidence="6">Orf2 protein</fullName>
    </submittedName>
</protein>
<dbReference type="eggNOG" id="COG0619">
    <property type="taxonomic scope" value="Bacteria"/>
</dbReference>
<feature type="transmembrane region" description="Helical" evidence="5">
    <location>
        <begin position="198"/>
        <end position="216"/>
    </location>
</feature>
<evidence type="ECO:0000313" key="7">
    <source>
        <dbReference type="Proteomes" id="UP000009320"/>
    </source>
</evidence>